<dbReference type="STRING" id="1441930.Z042_21280"/>
<keyword evidence="3" id="KW-1185">Reference proteome</keyword>
<reference evidence="2 3" key="1">
    <citation type="submission" date="2014-01" db="EMBL/GenBank/DDBJ databases">
        <title>Isolation of Serratia multitudinisentens RB-25 from Ex-Landfill site.</title>
        <authorList>
            <person name="Robson E.H.J."/>
        </authorList>
    </citation>
    <scope>NUCLEOTIDE SEQUENCE [LARGE SCALE GENOMIC DNA]</scope>
    <source>
        <strain evidence="2 3">RB-25</strain>
    </source>
</reference>
<feature type="domain" description="NAD-dependent epimerase/dehydratase" evidence="1">
    <location>
        <begin position="5"/>
        <end position="231"/>
    </location>
</feature>
<dbReference type="GO" id="GO:0004029">
    <property type="term" value="F:aldehyde dehydrogenase (NAD+) activity"/>
    <property type="evidence" value="ECO:0007669"/>
    <property type="project" value="TreeGrafter"/>
</dbReference>
<dbReference type="PANTHER" id="PTHR48079">
    <property type="entry name" value="PROTEIN YEEZ"/>
    <property type="match status" value="1"/>
</dbReference>
<dbReference type="eggNOG" id="COG0451">
    <property type="taxonomic scope" value="Bacteria"/>
</dbReference>
<dbReference type="InterPro" id="IPR051783">
    <property type="entry name" value="NAD(P)-dependent_oxidoreduct"/>
</dbReference>
<dbReference type="HOGENOM" id="CLU_007383_6_1_6"/>
<dbReference type="PATRIC" id="fig|1441930.4.peg.4204"/>
<dbReference type="SUPFAM" id="SSF51735">
    <property type="entry name" value="NAD(P)-binding Rossmann-fold domains"/>
    <property type="match status" value="1"/>
</dbReference>
<protein>
    <recommendedName>
        <fullName evidence="1">NAD-dependent epimerase/dehydratase domain-containing protein</fullName>
    </recommendedName>
</protein>
<name>W0LDR2_9GAMM</name>
<organism evidence="2 3">
    <name type="scientific">Chania multitudinisentens RB-25</name>
    <dbReference type="NCBI Taxonomy" id="1441930"/>
    <lineage>
        <taxon>Bacteria</taxon>
        <taxon>Pseudomonadati</taxon>
        <taxon>Pseudomonadota</taxon>
        <taxon>Gammaproteobacteria</taxon>
        <taxon>Enterobacterales</taxon>
        <taxon>Yersiniaceae</taxon>
        <taxon>Chania</taxon>
    </lineage>
</organism>
<dbReference type="OrthoDB" id="9801056at2"/>
<dbReference type="Proteomes" id="UP000019030">
    <property type="component" value="Chromosome"/>
</dbReference>
<dbReference type="AlphaFoldDB" id="W0LDR2"/>
<dbReference type="GO" id="GO:0005737">
    <property type="term" value="C:cytoplasm"/>
    <property type="evidence" value="ECO:0007669"/>
    <property type="project" value="TreeGrafter"/>
</dbReference>
<dbReference type="InterPro" id="IPR036291">
    <property type="entry name" value="NAD(P)-bd_dom_sf"/>
</dbReference>
<dbReference type="KEGG" id="sfo:Z042_21280"/>
<proteinExistence type="predicted"/>
<gene>
    <name evidence="2" type="ORF">Z042_21280</name>
</gene>
<accession>W0LDR2</accession>
<dbReference type="PANTHER" id="PTHR48079:SF6">
    <property type="entry name" value="NAD(P)-BINDING DOMAIN-CONTAINING PROTEIN-RELATED"/>
    <property type="match status" value="1"/>
</dbReference>
<reference evidence="2 3" key="2">
    <citation type="submission" date="2015-03" db="EMBL/GenBank/DDBJ databases">
        <authorList>
            <person name="Chan K.-G."/>
        </authorList>
    </citation>
    <scope>NUCLEOTIDE SEQUENCE [LARGE SCALE GENOMIC DNA]</scope>
    <source>
        <strain evidence="2 3">RB-25</strain>
    </source>
</reference>
<dbReference type="InterPro" id="IPR001509">
    <property type="entry name" value="Epimerase_deHydtase"/>
</dbReference>
<dbReference type="RefSeq" id="WP_024911807.1">
    <property type="nucleotide sequence ID" value="NZ_CP007044.2"/>
</dbReference>
<sequence>MHASVTGASGFIGRRVVEHLLNAGANVTILSRQAAPPQFAGRVRVIRGDLCREQDNLLPLLNGCDTLFHCAGELYRPELMEMLHVGGTLRLLNAAQQDAERRSKPLHWVHLSSVGAYGPPRSPNEVRIVDETHRLAPVSPYEITKTRSDELVIAAGKQDFLSYTIVRPTNVFGEAMTNNSLRSLLSMIRRRLFFYIGKTGAMANYVHIDDVVSVLLASAVQSAAQNRVFNVSNDCSLEELVEASAAALGVPVPYLRIPERVARLSATLGRIVPGFPLTQQRINALVGRTTYSSQLVRKELGIIPLISVADRARAMLSQDVS</sequence>
<evidence type="ECO:0000313" key="3">
    <source>
        <dbReference type="Proteomes" id="UP000019030"/>
    </source>
</evidence>
<dbReference type="Gene3D" id="3.40.50.720">
    <property type="entry name" value="NAD(P)-binding Rossmann-like Domain"/>
    <property type="match status" value="1"/>
</dbReference>
<evidence type="ECO:0000259" key="1">
    <source>
        <dbReference type="Pfam" id="PF01370"/>
    </source>
</evidence>
<evidence type="ECO:0000313" key="2">
    <source>
        <dbReference type="EMBL" id="AHG21861.1"/>
    </source>
</evidence>
<dbReference type="Pfam" id="PF01370">
    <property type="entry name" value="Epimerase"/>
    <property type="match status" value="1"/>
</dbReference>
<dbReference type="EMBL" id="CP007044">
    <property type="protein sequence ID" value="AHG21861.1"/>
    <property type="molecule type" value="Genomic_DNA"/>
</dbReference>